<dbReference type="SFLD" id="SFLDG01082">
    <property type="entry name" value="B12-binding_domain_containing"/>
    <property type="match status" value="1"/>
</dbReference>
<feature type="domain" description="Radical SAM core" evidence="18">
    <location>
        <begin position="564"/>
        <end position="799"/>
    </location>
</feature>
<feature type="region of interest" description="Disordered" evidence="15">
    <location>
        <begin position="439"/>
        <end position="459"/>
    </location>
</feature>
<dbReference type="CDD" id="cd01335">
    <property type="entry name" value="Radical_SAM"/>
    <property type="match status" value="1"/>
</dbReference>
<comment type="catalytic activity">
    <reaction evidence="14">
        <text>N(6)-L-threonylcarbamoyladenosine(37) in tRNA + (sulfur carrier)-SH + AH2 + 2 S-adenosyl-L-methionine = 2-methylsulfanyl-N(6)-L-threonylcarbamoyladenosine(37) in tRNA + (sulfur carrier)-H + 5'-deoxyadenosine + L-methionine + A + S-adenosyl-L-homocysteine + 2 H(+)</text>
        <dbReference type="Rhea" id="RHEA:37075"/>
        <dbReference type="Rhea" id="RHEA-COMP:10163"/>
        <dbReference type="Rhea" id="RHEA-COMP:11092"/>
        <dbReference type="Rhea" id="RHEA-COMP:14737"/>
        <dbReference type="Rhea" id="RHEA-COMP:14739"/>
        <dbReference type="ChEBI" id="CHEBI:13193"/>
        <dbReference type="ChEBI" id="CHEBI:15378"/>
        <dbReference type="ChEBI" id="CHEBI:17319"/>
        <dbReference type="ChEBI" id="CHEBI:17499"/>
        <dbReference type="ChEBI" id="CHEBI:29917"/>
        <dbReference type="ChEBI" id="CHEBI:57844"/>
        <dbReference type="ChEBI" id="CHEBI:57856"/>
        <dbReference type="ChEBI" id="CHEBI:59789"/>
        <dbReference type="ChEBI" id="CHEBI:64428"/>
        <dbReference type="ChEBI" id="CHEBI:74418"/>
        <dbReference type="ChEBI" id="CHEBI:74420"/>
        <dbReference type="EC" id="2.8.4.5"/>
    </reaction>
</comment>
<evidence type="ECO:0000256" key="12">
    <source>
        <dbReference type="ARBA" id="ARBA00023014"/>
    </source>
</evidence>
<keyword evidence="16" id="KW-1133">Transmembrane helix</keyword>
<dbReference type="SUPFAM" id="SSF102114">
    <property type="entry name" value="Radical SAM enzymes"/>
    <property type="match status" value="1"/>
</dbReference>
<evidence type="ECO:0000256" key="3">
    <source>
        <dbReference type="ARBA" id="ARBA00008616"/>
    </source>
</evidence>
<evidence type="ECO:0000256" key="5">
    <source>
        <dbReference type="ARBA" id="ARBA00018810"/>
    </source>
</evidence>
<dbReference type="InterPro" id="IPR038135">
    <property type="entry name" value="Methylthiotransferase_N_sf"/>
</dbReference>
<feature type="compositionally biased region" description="Basic and acidic residues" evidence="15">
    <location>
        <begin position="392"/>
        <end position="417"/>
    </location>
</feature>
<dbReference type="Proteomes" id="UP000028834">
    <property type="component" value="Unassembled WGS sequence"/>
</dbReference>
<keyword evidence="9" id="KW-0819">tRNA processing</keyword>
<evidence type="ECO:0000259" key="18">
    <source>
        <dbReference type="PROSITE" id="PS51918"/>
    </source>
</evidence>
<dbReference type="Pfam" id="PF00919">
    <property type="entry name" value="UPF0004"/>
    <property type="match status" value="1"/>
</dbReference>
<evidence type="ECO:0000256" key="15">
    <source>
        <dbReference type="SAM" id="MobiDB-lite"/>
    </source>
</evidence>
<keyword evidence="16" id="KW-0472">Membrane</keyword>
<feature type="compositionally biased region" description="Basic and acidic residues" evidence="15">
    <location>
        <begin position="223"/>
        <end position="240"/>
    </location>
</feature>
<keyword evidence="12" id="KW-0411">Iron-sulfur</keyword>
<feature type="domain" description="MTTase N-terminal" evidence="17">
    <location>
        <begin position="280"/>
        <end position="440"/>
    </location>
</feature>
<accession>A0A086M596</accession>
<dbReference type="SMART" id="SM00729">
    <property type="entry name" value="Elp3"/>
    <property type="match status" value="1"/>
</dbReference>
<dbReference type="GO" id="GO:0035598">
    <property type="term" value="F:tRNA (N(6)-L-threonylcarbamoyladenosine(37)-C(2))-methylthiotransferase activity"/>
    <property type="evidence" value="ECO:0007669"/>
    <property type="project" value="UniProtKB-EC"/>
</dbReference>
<dbReference type="PANTHER" id="PTHR11918:SF45">
    <property type="entry name" value="THREONYLCARBAMOYLADENOSINE TRNA METHYLTHIOTRANSFERASE"/>
    <property type="match status" value="1"/>
</dbReference>
<dbReference type="VEuPathDB" id="ToxoDB:TGRUB_273140"/>
<keyword evidence="7 19" id="KW-0808">Transferase</keyword>
<dbReference type="InterPro" id="IPR020612">
    <property type="entry name" value="Methylthiotransferase_CS"/>
</dbReference>
<name>A0A086M596_TOXGO</name>
<feature type="region of interest" description="Disordered" evidence="15">
    <location>
        <begin position="194"/>
        <end position="275"/>
    </location>
</feature>
<evidence type="ECO:0000256" key="7">
    <source>
        <dbReference type="ARBA" id="ARBA00022679"/>
    </source>
</evidence>
<evidence type="ECO:0000256" key="16">
    <source>
        <dbReference type="SAM" id="Phobius"/>
    </source>
</evidence>
<evidence type="ECO:0000256" key="10">
    <source>
        <dbReference type="ARBA" id="ARBA00022723"/>
    </source>
</evidence>
<evidence type="ECO:0000256" key="6">
    <source>
        <dbReference type="ARBA" id="ARBA00022485"/>
    </source>
</evidence>
<dbReference type="PROSITE" id="PS01278">
    <property type="entry name" value="MTTASE_RADICAL"/>
    <property type="match status" value="1"/>
</dbReference>
<dbReference type="EMBL" id="AFYV02000760">
    <property type="protein sequence ID" value="KFG64064.1"/>
    <property type="molecule type" value="Genomic_DNA"/>
</dbReference>
<dbReference type="EC" id="2.8.4.5" evidence="4"/>
<evidence type="ECO:0000313" key="19">
    <source>
        <dbReference type="EMBL" id="KFG64064.1"/>
    </source>
</evidence>
<evidence type="ECO:0000256" key="13">
    <source>
        <dbReference type="ARBA" id="ARBA00031213"/>
    </source>
</evidence>
<keyword evidence="8" id="KW-0949">S-adenosyl-L-methionine</keyword>
<comment type="caution">
    <text evidence="19">The sequence shown here is derived from an EMBL/GenBank/DDBJ whole genome shotgun (WGS) entry which is preliminary data.</text>
</comment>
<evidence type="ECO:0000313" key="20">
    <source>
        <dbReference type="Proteomes" id="UP000028834"/>
    </source>
</evidence>
<comment type="cofactor">
    <cofactor evidence="1">
        <name>[4Fe-4S] cluster</name>
        <dbReference type="ChEBI" id="CHEBI:49883"/>
    </cofactor>
</comment>
<dbReference type="Gene3D" id="3.80.30.20">
    <property type="entry name" value="tm_1862 like domain"/>
    <property type="match status" value="1"/>
</dbReference>
<organism evidence="19 20">
    <name type="scientific">Toxoplasma gondii RUB</name>
    <dbReference type="NCBI Taxonomy" id="935652"/>
    <lineage>
        <taxon>Eukaryota</taxon>
        <taxon>Sar</taxon>
        <taxon>Alveolata</taxon>
        <taxon>Apicomplexa</taxon>
        <taxon>Conoidasida</taxon>
        <taxon>Coccidia</taxon>
        <taxon>Eucoccidiorida</taxon>
        <taxon>Eimeriorina</taxon>
        <taxon>Sarcocystidae</taxon>
        <taxon>Toxoplasma</taxon>
    </lineage>
</organism>
<evidence type="ECO:0000256" key="4">
    <source>
        <dbReference type="ARBA" id="ARBA00013273"/>
    </source>
</evidence>
<feature type="compositionally biased region" description="Low complexity" evidence="15">
    <location>
        <begin position="375"/>
        <end position="391"/>
    </location>
</feature>
<evidence type="ECO:0000256" key="8">
    <source>
        <dbReference type="ARBA" id="ARBA00022691"/>
    </source>
</evidence>
<keyword evidence="16" id="KW-0812">Transmembrane</keyword>
<feature type="compositionally biased region" description="Basic and acidic residues" evidence="15">
    <location>
        <begin position="482"/>
        <end position="512"/>
    </location>
</feature>
<dbReference type="Pfam" id="PF04055">
    <property type="entry name" value="Radical_SAM"/>
    <property type="match status" value="1"/>
</dbReference>
<keyword evidence="10" id="KW-0479">Metal-binding</keyword>
<comment type="similarity">
    <text evidence="3">Belongs to the methylthiotransferase family. CDKAL1 subfamily.</text>
</comment>
<dbReference type="InterPro" id="IPR058240">
    <property type="entry name" value="rSAM_sf"/>
</dbReference>
<dbReference type="PROSITE" id="PS51449">
    <property type="entry name" value="MTTASE_N"/>
    <property type="match status" value="1"/>
</dbReference>
<dbReference type="GO" id="GO:0005783">
    <property type="term" value="C:endoplasmic reticulum"/>
    <property type="evidence" value="ECO:0007669"/>
    <property type="project" value="TreeGrafter"/>
</dbReference>
<dbReference type="FunFam" id="3.80.30.20:FF:000002">
    <property type="entry name" value="threonylcarbamoyladenosine tRNA methylthiotransferase isoform X2"/>
    <property type="match status" value="1"/>
</dbReference>
<evidence type="ECO:0000256" key="1">
    <source>
        <dbReference type="ARBA" id="ARBA00001966"/>
    </source>
</evidence>
<dbReference type="GO" id="GO:0046872">
    <property type="term" value="F:metal ion binding"/>
    <property type="evidence" value="ECO:0007669"/>
    <property type="project" value="UniProtKB-KW"/>
</dbReference>
<feature type="compositionally biased region" description="Basic and acidic residues" evidence="15">
    <location>
        <begin position="250"/>
        <end position="272"/>
    </location>
</feature>
<dbReference type="GO" id="GO:0051539">
    <property type="term" value="F:4 iron, 4 sulfur cluster binding"/>
    <property type="evidence" value="ECO:0007669"/>
    <property type="project" value="UniProtKB-KW"/>
</dbReference>
<feature type="region of interest" description="Disordered" evidence="15">
    <location>
        <begin position="356"/>
        <end position="420"/>
    </location>
</feature>
<feature type="region of interest" description="Disordered" evidence="15">
    <location>
        <begin position="481"/>
        <end position="512"/>
    </location>
</feature>
<dbReference type="InterPro" id="IPR013848">
    <property type="entry name" value="Methylthiotransferase_N"/>
</dbReference>
<evidence type="ECO:0000256" key="9">
    <source>
        <dbReference type="ARBA" id="ARBA00022694"/>
    </source>
</evidence>
<protein>
    <recommendedName>
        <fullName evidence="5">Threonylcarbamoyladenosine tRNA methylthiotransferase</fullName>
        <ecNumber evidence="4">2.8.4.5</ecNumber>
    </recommendedName>
    <alternativeName>
        <fullName evidence="13">tRNA-t(6)A37 methylthiotransferase</fullName>
    </alternativeName>
</protein>
<dbReference type="PANTHER" id="PTHR11918">
    <property type="entry name" value="RADICAL SAM PROTEINS"/>
    <property type="match status" value="1"/>
</dbReference>
<dbReference type="AlphaFoldDB" id="A0A086M596"/>
<proteinExistence type="inferred from homology"/>
<sequence length="872" mass="93933">MSESAASSLTASGGEGVAVAGGAALVCSSAAALSSRGSWRSSAFLPALALTGVGCAVGFFLYSAGISSRLKRAPSLGARAAARADTENGAACYTKSRGDDQLPSACEGDDQLPGEGACATDADAVGTAGCSSDRCRCDETGKETKETAGYRRGDSGCGSAACCQQVDGETRQTELELAEEDASECDLEDLQASDDEGVETLEPPTHSHPTFPRVKPKRQLRRKGTENGETKSQAEEKEGEKEEEEGDQSEEARQGEDRRDAGAAGESERGRDFFQPGKRQRIFVKTFGCAHNQSDSEYMMGLLDAAGYTFVSRMEDADVCLINSCTVKSPSEFALYSVIQEALQVEVPSASMMRAQQRAKAAKKDGGSEPRAIASSSCSSSCSSSRCSSDSSKPKLGGEDRDTEEREREQEEGKEHPACIGCGGTDACPPAFALTGRAEEEAKGAEAPDAGESVRSGNAAPVARRPIPCVVAGCVPYGLGGDTRDNDSRGKKRGDWAKQETKRAAEGAGEKKQSGQRDLLKLCSIVGVSAIDRIVEAVEEALKGNVIRLGGKRRLPSLDLPKIRRNNLVEIVPISTGCLGSCTYCKTKHARGDLGSYPEEAIEKRVEASLEEGVKQIWLTSEDSGAYGLDRQSSLTGLLARLLRNVFDRKADSSLMLRVGMSNPPFLLQQLKSAVQVFSHPNVFEFLHLPLQSGSNDVLLAMNREYTAEQFEVVVETLLKHFPRMTIATDIICGFPGETDEDHERTLAIIRKFKFPVVNISQFYPRPGTPAASMKQLPSQVVKRRSREVTALFESYTCYDWMLHTTQMVWFSSTSEKSDHTVGQTKQYVKVLTPRDDALLGTCCLMRVTAVEKWHVVAVRAEPEGKRAAAEI</sequence>
<comment type="function">
    <text evidence="2">Catalyzes the methylthiolation of N6-threonylcarbamoyladenosine (t(6)A), leading to the formation of 2-methylthio-N6-threonylcarbamoyladenosine (ms(2)t(6)A) at position 37 in tRNAs that read codons beginning with adenine.</text>
</comment>
<dbReference type="PROSITE" id="PS51918">
    <property type="entry name" value="RADICAL_SAM"/>
    <property type="match status" value="1"/>
</dbReference>
<feature type="transmembrane region" description="Helical" evidence="16">
    <location>
        <begin position="43"/>
        <end position="62"/>
    </location>
</feature>
<dbReference type="SFLD" id="SFLDS00029">
    <property type="entry name" value="Radical_SAM"/>
    <property type="match status" value="1"/>
</dbReference>
<dbReference type="InterPro" id="IPR006638">
    <property type="entry name" value="Elp3/MiaA/NifB-like_rSAM"/>
</dbReference>
<dbReference type="OrthoDB" id="1730074at2759"/>
<keyword evidence="6" id="KW-0004">4Fe-4S</keyword>
<reference evidence="19 20" key="1">
    <citation type="submission" date="2014-05" db="EMBL/GenBank/DDBJ databases">
        <authorList>
            <person name="Sibley D."/>
            <person name="Venepally P."/>
            <person name="Karamycheva S."/>
            <person name="Hadjithomas M."/>
            <person name="Khan A."/>
            <person name="Brunk B."/>
            <person name="Roos D."/>
            <person name="Caler E."/>
            <person name="Lorenzi H."/>
        </authorList>
    </citation>
    <scope>NUCLEOTIDE SEQUENCE [LARGE SCALE GENOMIC DNA]</scope>
    <source>
        <strain evidence="19 20">RUB</strain>
    </source>
</reference>
<dbReference type="Gene3D" id="3.40.50.12160">
    <property type="entry name" value="Methylthiotransferase, N-terminal domain"/>
    <property type="match status" value="1"/>
</dbReference>
<dbReference type="InterPro" id="IPR007197">
    <property type="entry name" value="rSAM"/>
</dbReference>
<evidence type="ECO:0000256" key="14">
    <source>
        <dbReference type="ARBA" id="ARBA00051661"/>
    </source>
</evidence>
<gene>
    <name evidence="19" type="ORF">TGRUB_273140</name>
</gene>
<evidence type="ECO:0000256" key="2">
    <source>
        <dbReference type="ARBA" id="ARBA00002399"/>
    </source>
</evidence>
<keyword evidence="11" id="KW-0408">Iron</keyword>
<evidence type="ECO:0000259" key="17">
    <source>
        <dbReference type="PROSITE" id="PS51449"/>
    </source>
</evidence>
<dbReference type="InterPro" id="IPR023404">
    <property type="entry name" value="rSAM_horseshoe"/>
</dbReference>
<evidence type="ECO:0000256" key="11">
    <source>
        <dbReference type="ARBA" id="ARBA00023004"/>
    </source>
</evidence>